<dbReference type="SUPFAM" id="SSF81660">
    <property type="entry name" value="Metal cation-transporting ATPase, ATP-binding domain N"/>
    <property type="match status" value="1"/>
</dbReference>
<sequence length="1041" mass="114434">MSNNIEDDTVDKKQLEVLKKAKKDLESHLGKVDYHRKAVKEILTHFDTNLDTGLTKAEAQKRLEKYGTNELEAKEKESLWEKIKEQFDDLLVKILLVAAVISFVIALTDDKDEGIAAYVEPFVILLILIANAIIGIAQDSNAESAIEALMDMQALECNVLRDGEWNIMDSKNLVPGDIVEVQIGDKTPADLRVAEMKSVSLQIEEASLTGESKPVNKQHEIIQSTSNLLQDRKNMLFSSTIVTYGKAVGIVCSTGMDTAIGSIQKEVMAASEEEEDTPLKKKLDQFGETLSIMIGAICFLVWAMNYSNFSDPIHGGVVRGCIYYFKIAIALAVAAIPEGLPAVITTCLALGTRTMAQNHAIVRTLPSVQTLGCTTTICSDKTGTLTKNEMSSVKFFYSGEKFDDFVDIDVEDTTYNPQGKVDISDKKKQAHKDLLLALATVSTVNNHADIKFSSGNFEKYGAPTEAALKVLSEKIGALYNNFDGYDKNPTPFSDSLNIEKLGTLEFDSKRKMMATVVSGFSEDHKISLLQKGATERIIDRCATLRLGNGEIVDLTKKHKEILKKHYNEIASQGLRCIGIAAIYNGGELSTINKNNKNTLLSSFDMYDTYESGGTFLGGAAIKDPLREQVPPSIQQCKEAGIRVIMITGDNKNTAEAIAREAGILVEGQTSEGNCYTGAEFEELNEEDKIAVLKGDKGKVFARVEPRHKRELVKLLTKQGEVCAMTGDGVNDAPALKQAAIGVAMGITGTEVAKEASDMILTDDNFATIVKAVEQGRSIYSNMQAFIRYLISSNIGEVASIFMTATLGIPEGFTSVQLLWINLVTDGPPATALGFNPPDKDIMKKPPRDPDESLLSNWVLFRYMVIGIYVGAACVGIFIYWYCCDDFGDGHTLVTLDQLRNWSECPDWKDFHPVGPHGQTFEDPCTYFTIGKVKASTLSLSCLVMLEMFNAFNALSEDGSLVQMPPWINPWLILAIGGSIAIHVLIIYIPFFADIFGTASMTGYDWIITLAFSAPVILIDEILKVFARIKNNIELQKRLKQD</sequence>
<evidence type="ECO:0000256" key="1">
    <source>
        <dbReference type="ARBA" id="ARBA00004141"/>
    </source>
</evidence>
<dbReference type="FunFam" id="2.70.150.10:FF:000014">
    <property type="entry name" value="Calcium-transporting ATPase, putative"/>
    <property type="match status" value="1"/>
</dbReference>
<dbReference type="InterPro" id="IPR001757">
    <property type="entry name" value="P_typ_ATPase"/>
</dbReference>
<dbReference type="SFLD" id="SFLDG00002">
    <property type="entry name" value="C1.7:_P-type_atpase_like"/>
    <property type="match status" value="1"/>
</dbReference>
<evidence type="ECO:0000256" key="14">
    <source>
        <dbReference type="ARBA" id="ARBA00038148"/>
    </source>
</evidence>
<dbReference type="FunFam" id="1.20.1110.10:FF:000037">
    <property type="entry name" value="Calcium-transporting ATPase, putative"/>
    <property type="match status" value="1"/>
</dbReference>
<keyword evidence="11 15" id="KW-1133">Transmembrane helix</keyword>
<reference evidence="17" key="1">
    <citation type="submission" date="2023-07" db="EMBL/GenBank/DDBJ databases">
        <authorList>
            <consortium name="AG Swart"/>
            <person name="Singh M."/>
            <person name="Singh A."/>
            <person name="Seah K."/>
            <person name="Emmerich C."/>
        </authorList>
    </citation>
    <scope>NUCLEOTIDE SEQUENCE</scope>
    <source>
        <strain evidence="17">DP1</strain>
    </source>
</reference>
<comment type="subcellular location">
    <subcellularLocation>
        <location evidence="1">Membrane</location>
        <topology evidence="1">Multi-pass membrane protein</topology>
    </subcellularLocation>
</comment>
<dbReference type="Proteomes" id="UP001295684">
    <property type="component" value="Unassembled WGS sequence"/>
</dbReference>
<keyword evidence="3" id="KW-0813">Transport</keyword>
<dbReference type="InterPro" id="IPR023214">
    <property type="entry name" value="HAD_sf"/>
</dbReference>
<dbReference type="Pfam" id="PF08282">
    <property type="entry name" value="Hydrolase_3"/>
    <property type="match status" value="1"/>
</dbReference>
<evidence type="ECO:0000313" key="18">
    <source>
        <dbReference type="Proteomes" id="UP001295684"/>
    </source>
</evidence>
<gene>
    <name evidence="17" type="ORF">ECRASSUSDP1_LOCUS20021</name>
</gene>
<dbReference type="PROSITE" id="PS00154">
    <property type="entry name" value="ATPASE_E1_E2"/>
    <property type="match status" value="1"/>
</dbReference>
<protein>
    <recommendedName>
        <fullName evidence="2">P-type Ca(2+) transporter</fullName>
        <ecNumber evidence="2">7.2.2.10</ecNumber>
    </recommendedName>
</protein>
<dbReference type="Pfam" id="PF00689">
    <property type="entry name" value="Cation_ATPase_C"/>
    <property type="match status" value="1"/>
</dbReference>
<comment type="caution">
    <text evidence="17">The sequence shown here is derived from an EMBL/GenBank/DDBJ whole genome shotgun (WGS) entry which is preliminary data.</text>
</comment>
<dbReference type="InterPro" id="IPR044492">
    <property type="entry name" value="P_typ_ATPase_HD_dom"/>
</dbReference>
<keyword evidence="6" id="KW-0547">Nucleotide-binding</keyword>
<feature type="transmembrane region" description="Helical" evidence="15">
    <location>
        <begin position="90"/>
        <end position="108"/>
    </location>
</feature>
<dbReference type="EC" id="7.2.2.10" evidence="2"/>
<name>A0AAD2D3Z4_EUPCR</name>
<dbReference type="PRINTS" id="PR00119">
    <property type="entry name" value="CATATPASE"/>
</dbReference>
<dbReference type="InterPro" id="IPR023299">
    <property type="entry name" value="ATPase_P-typ_cyto_dom_N"/>
</dbReference>
<dbReference type="GO" id="GO:0005388">
    <property type="term" value="F:P-type calcium transporter activity"/>
    <property type="evidence" value="ECO:0007669"/>
    <property type="project" value="UniProtKB-EC"/>
</dbReference>
<evidence type="ECO:0000256" key="6">
    <source>
        <dbReference type="ARBA" id="ARBA00022741"/>
    </source>
</evidence>
<evidence type="ECO:0000256" key="13">
    <source>
        <dbReference type="ARBA" id="ARBA00023136"/>
    </source>
</evidence>
<comment type="similarity">
    <text evidence="14">Belongs to the cation transport ATPase (P-type) (TC 3.A.3) family.</text>
</comment>
<evidence type="ECO:0000256" key="4">
    <source>
        <dbReference type="ARBA" id="ARBA00022568"/>
    </source>
</evidence>
<evidence type="ECO:0000256" key="7">
    <source>
        <dbReference type="ARBA" id="ARBA00022837"/>
    </source>
</evidence>
<evidence type="ECO:0000256" key="3">
    <source>
        <dbReference type="ARBA" id="ARBA00022448"/>
    </source>
</evidence>
<dbReference type="SUPFAM" id="SSF81665">
    <property type="entry name" value="Calcium ATPase, transmembrane domain M"/>
    <property type="match status" value="1"/>
</dbReference>
<dbReference type="InterPro" id="IPR023298">
    <property type="entry name" value="ATPase_P-typ_TM_dom_sf"/>
</dbReference>
<dbReference type="AlphaFoldDB" id="A0AAD2D3Z4"/>
<feature type="domain" description="Cation-transporting P-type ATPase N-terminal" evidence="16">
    <location>
        <begin position="33"/>
        <end position="107"/>
    </location>
</feature>
<dbReference type="GO" id="GO:0016887">
    <property type="term" value="F:ATP hydrolysis activity"/>
    <property type="evidence" value="ECO:0007669"/>
    <property type="project" value="InterPro"/>
</dbReference>
<dbReference type="Pfam" id="PF13246">
    <property type="entry name" value="Cation_ATPase"/>
    <property type="match status" value="1"/>
</dbReference>
<dbReference type="InterPro" id="IPR004014">
    <property type="entry name" value="ATPase_P-typ_cation-transptr_N"/>
</dbReference>
<dbReference type="GO" id="GO:0016020">
    <property type="term" value="C:membrane"/>
    <property type="evidence" value="ECO:0007669"/>
    <property type="project" value="UniProtKB-SubCell"/>
</dbReference>
<dbReference type="SMART" id="SM00831">
    <property type="entry name" value="Cation_ATPase_N"/>
    <property type="match status" value="1"/>
</dbReference>
<keyword evidence="10" id="KW-1278">Translocase</keyword>
<dbReference type="SUPFAM" id="SSF81653">
    <property type="entry name" value="Calcium ATPase, transduction domain A"/>
    <property type="match status" value="1"/>
</dbReference>
<evidence type="ECO:0000259" key="16">
    <source>
        <dbReference type="SMART" id="SM00831"/>
    </source>
</evidence>
<dbReference type="Pfam" id="PF00690">
    <property type="entry name" value="Cation_ATPase_N"/>
    <property type="match status" value="1"/>
</dbReference>
<keyword evidence="9" id="KW-0460">Magnesium</keyword>
<evidence type="ECO:0000256" key="8">
    <source>
        <dbReference type="ARBA" id="ARBA00022840"/>
    </source>
</evidence>
<feature type="transmembrane region" description="Helical" evidence="15">
    <location>
        <begin position="859"/>
        <end position="882"/>
    </location>
</feature>
<dbReference type="InterPro" id="IPR018303">
    <property type="entry name" value="ATPase_P-typ_P_site"/>
</dbReference>
<dbReference type="FunFam" id="1.20.1110.10:FF:000027">
    <property type="entry name" value="Calcium-transporting ATPase, putative"/>
    <property type="match status" value="1"/>
</dbReference>
<dbReference type="GO" id="GO:0005524">
    <property type="term" value="F:ATP binding"/>
    <property type="evidence" value="ECO:0007669"/>
    <property type="project" value="UniProtKB-KW"/>
</dbReference>
<keyword evidence="12" id="KW-0406">Ion transport</keyword>
<dbReference type="SFLD" id="SFLDS00003">
    <property type="entry name" value="Haloacid_Dehalogenase"/>
    <property type="match status" value="1"/>
</dbReference>
<keyword evidence="18" id="KW-1185">Reference proteome</keyword>
<dbReference type="InterPro" id="IPR036412">
    <property type="entry name" value="HAD-like_sf"/>
</dbReference>
<keyword evidence="13 15" id="KW-0472">Membrane</keyword>
<keyword evidence="8" id="KW-0067">ATP-binding</keyword>
<keyword evidence="4" id="KW-0109">Calcium transport</keyword>
<dbReference type="Pfam" id="PF00122">
    <property type="entry name" value="E1-E2_ATPase"/>
    <property type="match status" value="1"/>
</dbReference>
<evidence type="ECO:0000313" key="17">
    <source>
        <dbReference type="EMBL" id="CAI2378623.1"/>
    </source>
</evidence>
<feature type="transmembrane region" description="Helical" evidence="15">
    <location>
        <begin position="114"/>
        <end position="134"/>
    </location>
</feature>
<dbReference type="SUPFAM" id="SSF56784">
    <property type="entry name" value="HAD-like"/>
    <property type="match status" value="1"/>
</dbReference>
<organism evidence="17 18">
    <name type="scientific">Euplotes crassus</name>
    <dbReference type="NCBI Taxonomy" id="5936"/>
    <lineage>
        <taxon>Eukaryota</taxon>
        <taxon>Sar</taxon>
        <taxon>Alveolata</taxon>
        <taxon>Ciliophora</taxon>
        <taxon>Intramacronucleata</taxon>
        <taxon>Spirotrichea</taxon>
        <taxon>Hypotrichia</taxon>
        <taxon>Euplotida</taxon>
        <taxon>Euplotidae</taxon>
        <taxon>Moneuplotes</taxon>
    </lineage>
</organism>
<evidence type="ECO:0000256" key="2">
    <source>
        <dbReference type="ARBA" id="ARBA00012790"/>
    </source>
</evidence>
<evidence type="ECO:0000256" key="11">
    <source>
        <dbReference type="ARBA" id="ARBA00022989"/>
    </source>
</evidence>
<dbReference type="EMBL" id="CAMPGE010020370">
    <property type="protein sequence ID" value="CAI2378623.1"/>
    <property type="molecule type" value="Genomic_DNA"/>
</dbReference>
<feature type="transmembrane region" description="Helical" evidence="15">
    <location>
        <begin position="289"/>
        <end position="307"/>
    </location>
</feature>
<evidence type="ECO:0000256" key="12">
    <source>
        <dbReference type="ARBA" id="ARBA00023065"/>
    </source>
</evidence>
<dbReference type="NCBIfam" id="TIGR01494">
    <property type="entry name" value="ATPase_P-type"/>
    <property type="match status" value="3"/>
</dbReference>
<dbReference type="Gene3D" id="3.40.50.1000">
    <property type="entry name" value="HAD superfamily/HAD-like"/>
    <property type="match status" value="1"/>
</dbReference>
<dbReference type="Gene3D" id="1.20.1110.10">
    <property type="entry name" value="Calcium-transporting ATPase, transmembrane domain"/>
    <property type="match status" value="1"/>
</dbReference>
<keyword evidence="7" id="KW-0106">Calcium</keyword>
<feature type="transmembrane region" description="Helical" evidence="15">
    <location>
        <begin position="785"/>
        <end position="808"/>
    </location>
</feature>
<feature type="transmembrane region" description="Helical" evidence="15">
    <location>
        <begin position="970"/>
        <end position="990"/>
    </location>
</feature>
<feature type="transmembrane region" description="Helical" evidence="15">
    <location>
        <begin position="1002"/>
        <end position="1022"/>
    </location>
</feature>
<evidence type="ECO:0000256" key="15">
    <source>
        <dbReference type="SAM" id="Phobius"/>
    </source>
</evidence>
<dbReference type="PANTHER" id="PTHR42861">
    <property type="entry name" value="CALCIUM-TRANSPORTING ATPASE"/>
    <property type="match status" value="1"/>
</dbReference>
<dbReference type="InterPro" id="IPR059000">
    <property type="entry name" value="ATPase_P-type_domA"/>
</dbReference>
<accession>A0AAD2D3Z4</accession>
<dbReference type="Gene3D" id="2.70.150.10">
    <property type="entry name" value="Calcium-transporting ATPase, cytoplasmic transduction domain A"/>
    <property type="match status" value="1"/>
</dbReference>
<feature type="transmembrane region" description="Helical" evidence="15">
    <location>
        <begin position="327"/>
        <end position="350"/>
    </location>
</feature>
<evidence type="ECO:0000256" key="10">
    <source>
        <dbReference type="ARBA" id="ARBA00022967"/>
    </source>
</evidence>
<dbReference type="Gene3D" id="3.40.1110.10">
    <property type="entry name" value="Calcium-transporting ATPase, cytoplasmic domain N"/>
    <property type="match status" value="1"/>
</dbReference>
<evidence type="ECO:0000256" key="5">
    <source>
        <dbReference type="ARBA" id="ARBA00022692"/>
    </source>
</evidence>
<proteinExistence type="inferred from homology"/>
<keyword evidence="5 15" id="KW-0812">Transmembrane</keyword>
<evidence type="ECO:0000256" key="9">
    <source>
        <dbReference type="ARBA" id="ARBA00022842"/>
    </source>
</evidence>
<dbReference type="SFLD" id="SFLDF00027">
    <property type="entry name" value="p-type_atpase"/>
    <property type="match status" value="1"/>
</dbReference>
<dbReference type="InterPro" id="IPR008250">
    <property type="entry name" value="ATPase_P-typ_transduc_dom_A_sf"/>
</dbReference>
<dbReference type="FunFam" id="3.40.50.1000:FF:000028">
    <property type="entry name" value="Calcium-transporting P-type ATPase, putative"/>
    <property type="match status" value="1"/>
</dbReference>
<dbReference type="InterPro" id="IPR006068">
    <property type="entry name" value="ATPase_P-typ_cation-transptr_C"/>
</dbReference>